<keyword evidence="5" id="KW-0256">Endoplasmic reticulum</keyword>
<evidence type="ECO:0000256" key="4">
    <source>
        <dbReference type="ARBA" id="ARBA00022692"/>
    </source>
</evidence>
<dbReference type="AlphaFoldDB" id="A0A8C4PY18"/>
<keyword evidence="6 11" id="KW-1133">Transmembrane helix</keyword>
<dbReference type="Pfam" id="PF09767">
    <property type="entry name" value="DUF2053"/>
    <property type="match status" value="1"/>
</dbReference>
<evidence type="ECO:0000256" key="11">
    <source>
        <dbReference type="SAM" id="Phobius"/>
    </source>
</evidence>
<accession>A0A8C4PY18</accession>
<keyword evidence="13" id="KW-1185">Reference proteome</keyword>
<name>A0A8C4PY18_EPTBU</name>
<dbReference type="OMA" id="SKCVYAG"/>
<feature type="transmembrane region" description="Helical" evidence="11">
    <location>
        <begin position="164"/>
        <end position="184"/>
    </location>
</feature>
<evidence type="ECO:0000256" key="3">
    <source>
        <dbReference type="ARBA" id="ARBA00022475"/>
    </source>
</evidence>
<protein>
    <recommendedName>
        <fullName evidence="9">BOS complex subunit TMEM147</fullName>
    </recommendedName>
    <alternativeName>
        <fullName evidence="10">Transmembrane protein 147</fullName>
    </alternativeName>
</protein>
<reference evidence="12" key="1">
    <citation type="submission" date="2025-05" db="UniProtKB">
        <authorList>
            <consortium name="Ensembl"/>
        </authorList>
    </citation>
    <scope>IDENTIFICATION</scope>
</reference>
<evidence type="ECO:0000313" key="13">
    <source>
        <dbReference type="Proteomes" id="UP000694388"/>
    </source>
</evidence>
<dbReference type="Ensembl" id="ENSEBUT00000004448.1">
    <property type="protein sequence ID" value="ENSEBUP00000004036.1"/>
    <property type="gene ID" value="ENSEBUG00000002874.1"/>
</dbReference>
<dbReference type="PANTHER" id="PTHR12869:SF0">
    <property type="entry name" value="BOS COMPLEX SUBUNIT TMEM147"/>
    <property type="match status" value="1"/>
</dbReference>
<keyword evidence="4 11" id="KW-0812">Transmembrane</keyword>
<dbReference type="GeneTree" id="ENSGT00390000013276"/>
<evidence type="ECO:0000313" key="12">
    <source>
        <dbReference type="Ensembl" id="ENSEBUP00000004022.1"/>
    </source>
</evidence>
<keyword evidence="7 11" id="KW-0472">Membrane</keyword>
<evidence type="ECO:0000256" key="5">
    <source>
        <dbReference type="ARBA" id="ARBA00022824"/>
    </source>
</evidence>
<evidence type="ECO:0000256" key="2">
    <source>
        <dbReference type="ARBA" id="ARBA00004651"/>
    </source>
</evidence>
<dbReference type="InterPro" id="IPR019164">
    <property type="entry name" value="TMEM147"/>
</dbReference>
<keyword evidence="3" id="KW-1003">Cell membrane</keyword>
<evidence type="ECO:0000256" key="6">
    <source>
        <dbReference type="ARBA" id="ARBA00022989"/>
    </source>
</evidence>
<sequence>MTLFHFGNCLALSYFPYLITYKCSGLSEYSAFWRCVQAGGIYVLVQLCKMLFLATFFPTWEGATVGGFDAVGELMKATVEVADLCGLYVVMVRMAGRGEFKVMVAGMGWATAELITSRFVPLWVGARGMEFDWKFIQISLDSNISLVHHLVTAALVWLRSRYDLPHTVSTVVSFLLLLSIYRNFFSELVEWSFVNGGWAILGVRAAYTAVQALVTLSLFVRVTA</sequence>
<evidence type="ECO:0000256" key="8">
    <source>
        <dbReference type="ARBA" id="ARBA00034739"/>
    </source>
</evidence>
<dbReference type="Ensembl" id="ENSEBUT00000004434.1">
    <property type="protein sequence ID" value="ENSEBUP00000004022.1"/>
    <property type="gene ID" value="ENSEBUG00000002874.1"/>
</dbReference>
<comment type="similarity">
    <text evidence="8">Belongs to the TMEM147 family.</text>
</comment>
<evidence type="ECO:0000256" key="7">
    <source>
        <dbReference type="ARBA" id="ARBA00023136"/>
    </source>
</evidence>
<feature type="transmembrane region" description="Helical" evidence="11">
    <location>
        <begin position="196"/>
        <end position="220"/>
    </location>
</feature>
<organism evidence="12 13">
    <name type="scientific">Eptatretus burgeri</name>
    <name type="common">Inshore hagfish</name>
    <dbReference type="NCBI Taxonomy" id="7764"/>
    <lineage>
        <taxon>Eukaryota</taxon>
        <taxon>Metazoa</taxon>
        <taxon>Chordata</taxon>
        <taxon>Craniata</taxon>
        <taxon>Vertebrata</taxon>
        <taxon>Cyclostomata</taxon>
        <taxon>Myxini</taxon>
        <taxon>Myxiniformes</taxon>
        <taxon>Myxinidae</taxon>
        <taxon>Eptatretinae</taxon>
        <taxon>Eptatretus</taxon>
    </lineage>
</organism>
<dbReference type="Proteomes" id="UP000694388">
    <property type="component" value="Unplaced"/>
</dbReference>
<comment type="subcellular location">
    <subcellularLocation>
        <location evidence="2">Cell membrane</location>
        <topology evidence="2">Multi-pass membrane protein</topology>
    </subcellularLocation>
    <subcellularLocation>
        <location evidence="1">Endoplasmic reticulum membrane</location>
        <topology evidence="1">Multi-pass membrane protein</topology>
    </subcellularLocation>
</comment>
<proteinExistence type="inferred from homology"/>
<evidence type="ECO:0000256" key="1">
    <source>
        <dbReference type="ARBA" id="ARBA00004477"/>
    </source>
</evidence>
<dbReference type="PANTHER" id="PTHR12869">
    <property type="entry name" value="SMALL SEVEN TRANSMEMBRANE DOMAIN-CONTAINING PROTEIN"/>
    <property type="match status" value="1"/>
</dbReference>
<evidence type="ECO:0000256" key="9">
    <source>
        <dbReference type="ARBA" id="ARBA00034846"/>
    </source>
</evidence>
<dbReference type="GO" id="GO:0005789">
    <property type="term" value="C:endoplasmic reticulum membrane"/>
    <property type="evidence" value="ECO:0007669"/>
    <property type="project" value="UniProtKB-SubCell"/>
</dbReference>
<dbReference type="GO" id="GO:0005886">
    <property type="term" value="C:plasma membrane"/>
    <property type="evidence" value="ECO:0007669"/>
    <property type="project" value="UniProtKB-SubCell"/>
</dbReference>
<evidence type="ECO:0000256" key="10">
    <source>
        <dbReference type="ARBA" id="ARBA00034899"/>
    </source>
</evidence>